<proteinExistence type="predicted"/>
<dbReference type="Pfam" id="PF20152">
    <property type="entry name" value="DUF6534"/>
    <property type="match status" value="1"/>
</dbReference>
<feature type="transmembrane region" description="Helical" evidence="1">
    <location>
        <begin position="49"/>
        <end position="70"/>
    </location>
</feature>
<dbReference type="AlphaFoldDB" id="A0A5C3LUI4"/>
<dbReference type="OrthoDB" id="3049086at2759"/>
<sequence>MAQSPNPHLFSGSLLIGCAISSAMYGTLCGQISWYFGRFSKDHIYMRGLVAFISLTETGHFISISAALWYNVIQRGQNMPWDKFTRCIPFAFHFARPLEEMTCFMVEGFFIRRMWIFAQQKRLAQFTILPFLLGWGFTIAYLVGMVRYPCYPAMARNRPILVISYGFRIVSDGLISWTMIYSLFKHSSGIGFTSSVRTIRGLAGWIITTGLLMWLSSIAFIVAQLCVGNTLIPAAIYMLRGRLYANAMLAQCVPYLYCSNISIYLGNHVG</sequence>
<protein>
    <recommendedName>
        <fullName evidence="2">DUF6534 domain-containing protein</fullName>
    </recommendedName>
</protein>
<keyword evidence="1" id="KW-1133">Transmembrane helix</keyword>
<dbReference type="EMBL" id="ML213615">
    <property type="protein sequence ID" value="TFK36227.1"/>
    <property type="molecule type" value="Genomic_DNA"/>
</dbReference>
<organism evidence="3 4">
    <name type="scientific">Crucibulum laeve</name>
    <dbReference type="NCBI Taxonomy" id="68775"/>
    <lineage>
        <taxon>Eukaryota</taxon>
        <taxon>Fungi</taxon>
        <taxon>Dikarya</taxon>
        <taxon>Basidiomycota</taxon>
        <taxon>Agaricomycotina</taxon>
        <taxon>Agaricomycetes</taxon>
        <taxon>Agaricomycetidae</taxon>
        <taxon>Agaricales</taxon>
        <taxon>Agaricineae</taxon>
        <taxon>Nidulariaceae</taxon>
        <taxon>Crucibulum</taxon>
    </lineage>
</organism>
<keyword evidence="1" id="KW-0472">Membrane</keyword>
<evidence type="ECO:0000313" key="3">
    <source>
        <dbReference type="EMBL" id="TFK36227.1"/>
    </source>
</evidence>
<evidence type="ECO:0000313" key="4">
    <source>
        <dbReference type="Proteomes" id="UP000308652"/>
    </source>
</evidence>
<dbReference type="InterPro" id="IPR045339">
    <property type="entry name" value="DUF6534"/>
</dbReference>
<feature type="transmembrane region" description="Helical" evidence="1">
    <location>
        <begin position="196"/>
        <end position="215"/>
    </location>
</feature>
<evidence type="ECO:0000259" key="2">
    <source>
        <dbReference type="Pfam" id="PF20152"/>
    </source>
</evidence>
<feature type="transmembrane region" description="Helical" evidence="1">
    <location>
        <begin position="123"/>
        <end position="143"/>
    </location>
</feature>
<name>A0A5C3LUI4_9AGAR</name>
<feature type="transmembrane region" description="Helical" evidence="1">
    <location>
        <begin position="12"/>
        <end position="37"/>
    </location>
</feature>
<dbReference type="PANTHER" id="PTHR40465:SF1">
    <property type="entry name" value="DUF6534 DOMAIN-CONTAINING PROTEIN"/>
    <property type="match status" value="1"/>
</dbReference>
<dbReference type="Proteomes" id="UP000308652">
    <property type="component" value="Unassembled WGS sequence"/>
</dbReference>
<feature type="domain" description="DUF6534" evidence="2">
    <location>
        <begin position="169"/>
        <end position="250"/>
    </location>
</feature>
<keyword evidence="1" id="KW-0812">Transmembrane</keyword>
<evidence type="ECO:0000256" key="1">
    <source>
        <dbReference type="SAM" id="Phobius"/>
    </source>
</evidence>
<gene>
    <name evidence="3" type="ORF">BDQ12DRAFT_254009</name>
</gene>
<feature type="transmembrane region" description="Helical" evidence="1">
    <location>
        <begin position="163"/>
        <end position="184"/>
    </location>
</feature>
<dbReference type="PANTHER" id="PTHR40465">
    <property type="entry name" value="CHROMOSOME 1, WHOLE GENOME SHOTGUN SEQUENCE"/>
    <property type="match status" value="1"/>
</dbReference>
<reference evidence="3 4" key="1">
    <citation type="journal article" date="2019" name="Nat. Ecol. Evol.">
        <title>Megaphylogeny resolves global patterns of mushroom evolution.</title>
        <authorList>
            <person name="Varga T."/>
            <person name="Krizsan K."/>
            <person name="Foldi C."/>
            <person name="Dima B."/>
            <person name="Sanchez-Garcia M."/>
            <person name="Sanchez-Ramirez S."/>
            <person name="Szollosi G.J."/>
            <person name="Szarkandi J.G."/>
            <person name="Papp V."/>
            <person name="Albert L."/>
            <person name="Andreopoulos W."/>
            <person name="Angelini C."/>
            <person name="Antonin V."/>
            <person name="Barry K.W."/>
            <person name="Bougher N.L."/>
            <person name="Buchanan P."/>
            <person name="Buyck B."/>
            <person name="Bense V."/>
            <person name="Catcheside P."/>
            <person name="Chovatia M."/>
            <person name="Cooper J."/>
            <person name="Damon W."/>
            <person name="Desjardin D."/>
            <person name="Finy P."/>
            <person name="Geml J."/>
            <person name="Haridas S."/>
            <person name="Hughes K."/>
            <person name="Justo A."/>
            <person name="Karasinski D."/>
            <person name="Kautmanova I."/>
            <person name="Kiss B."/>
            <person name="Kocsube S."/>
            <person name="Kotiranta H."/>
            <person name="LaButti K.M."/>
            <person name="Lechner B.E."/>
            <person name="Liimatainen K."/>
            <person name="Lipzen A."/>
            <person name="Lukacs Z."/>
            <person name="Mihaltcheva S."/>
            <person name="Morgado L.N."/>
            <person name="Niskanen T."/>
            <person name="Noordeloos M.E."/>
            <person name="Ohm R.A."/>
            <person name="Ortiz-Santana B."/>
            <person name="Ovrebo C."/>
            <person name="Racz N."/>
            <person name="Riley R."/>
            <person name="Savchenko A."/>
            <person name="Shiryaev A."/>
            <person name="Soop K."/>
            <person name="Spirin V."/>
            <person name="Szebenyi C."/>
            <person name="Tomsovsky M."/>
            <person name="Tulloss R.E."/>
            <person name="Uehling J."/>
            <person name="Grigoriev I.V."/>
            <person name="Vagvolgyi C."/>
            <person name="Papp T."/>
            <person name="Martin F.M."/>
            <person name="Miettinen O."/>
            <person name="Hibbett D.S."/>
            <person name="Nagy L.G."/>
        </authorList>
    </citation>
    <scope>NUCLEOTIDE SEQUENCE [LARGE SCALE GENOMIC DNA]</scope>
    <source>
        <strain evidence="3 4">CBS 166.37</strain>
    </source>
</reference>
<accession>A0A5C3LUI4</accession>
<keyword evidence="4" id="KW-1185">Reference proteome</keyword>